<evidence type="ECO:0000313" key="3">
    <source>
        <dbReference type="EMBL" id="RFA09488.1"/>
    </source>
</evidence>
<evidence type="ECO:0000259" key="2">
    <source>
        <dbReference type="Pfam" id="PF03551"/>
    </source>
</evidence>
<dbReference type="EMBL" id="NBWZ01000001">
    <property type="protein sequence ID" value="RFA09488.1"/>
    <property type="molecule type" value="Genomic_DNA"/>
</dbReference>
<evidence type="ECO:0000256" key="1">
    <source>
        <dbReference type="SAM" id="MobiDB-lite"/>
    </source>
</evidence>
<dbReference type="AlphaFoldDB" id="A0A3E0VJ38"/>
<dbReference type="OrthoDB" id="3186544at2"/>
<feature type="compositionally biased region" description="Basic and acidic residues" evidence="1">
    <location>
        <begin position="205"/>
        <end position="217"/>
    </location>
</feature>
<dbReference type="InterPro" id="IPR036388">
    <property type="entry name" value="WH-like_DNA-bd_sf"/>
</dbReference>
<feature type="region of interest" description="Disordered" evidence="1">
    <location>
        <begin position="205"/>
        <end position="227"/>
    </location>
</feature>
<keyword evidence="4" id="KW-1185">Reference proteome</keyword>
<gene>
    <name evidence="3" type="ORF">B7R54_09830</name>
</gene>
<dbReference type="Gene3D" id="1.10.10.10">
    <property type="entry name" value="Winged helix-like DNA-binding domain superfamily/Winged helix DNA-binding domain"/>
    <property type="match status" value="1"/>
</dbReference>
<dbReference type="InterPro" id="IPR005149">
    <property type="entry name" value="Tscrpt_reg_PadR_N"/>
</dbReference>
<sequence length="227" mass="24036">MHDVPHESQGCDSPVLYSVGNSRVGSVPVSGRGSGGRNVSVRSGVLAVLSLGPAYGLQLHAEIETRTARTGRINVGQIYSTLNRLVDARLVRPVEPDGGDHLPRYALTADGTSEVARWVVDSDAGDPDWAAMVEHVLLVASLPGVDPGILIDAYRATWSGRPPARETGTAERDAGAHRSAAAADQLLASAALAWLDGIETAVRRDELGSRPLSTERPRRGRRPSAIN</sequence>
<reference evidence="3 4" key="1">
    <citation type="submission" date="2017-04" db="EMBL/GenBank/DDBJ databases">
        <title>Comparative genome analysis of Subtercola boreus.</title>
        <authorList>
            <person name="Cho Y.-J."/>
            <person name="Cho A."/>
            <person name="Kim O.-S."/>
            <person name="Lee J.-I."/>
        </authorList>
    </citation>
    <scope>NUCLEOTIDE SEQUENCE [LARGE SCALE GENOMIC DNA]</scope>
    <source>
        <strain evidence="3 4">K300</strain>
    </source>
</reference>
<name>A0A3E0VJ38_9MICO</name>
<proteinExistence type="predicted"/>
<dbReference type="Pfam" id="PF03551">
    <property type="entry name" value="PadR"/>
    <property type="match status" value="1"/>
</dbReference>
<dbReference type="Proteomes" id="UP000256486">
    <property type="component" value="Unassembled WGS sequence"/>
</dbReference>
<evidence type="ECO:0000313" key="4">
    <source>
        <dbReference type="Proteomes" id="UP000256486"/>
    </source>
</evidence>
<accession>A0A3E0VJ38</accession>
<dbReference type="SUPFAM" id="SSF46785">
    <property type="entry name" value="Winged helix' DNA-binding domain"/>
    <property type="match status" value="1"/>
</dbReference>
<feature type="compositionally biased region" description="Basic residues" evidence="1">
    <location>
        <begin position="218"/>
        <end position="227"/>
    </location>
</feature>
<organism evidence="3 4">
    <name type="scientific">Subtercola boreus</name>
    <dbReference type="NCBI Taxonomy" id="120213"/>
    <lineage>
        <taxon>Bacteria</taxon>
        <taxon>Bacillati</taxon>
        <taxon>Actinomycetota</taxon>
        <taxon>Actinomycetes</taxon>
        <taxon>Micrococcales</taxon>
        <taxon>Microbacteriaceae</taxon>
        <taxon>Subtercola</taxon>
    </lineage>
</organism>
<protein>
    <recommendedName>
        <fullName evidence="2">Transcription regulator PadR N-terminal domain-containing protein</fullName>
    </recommendedName>
</protein>
<comment type="caution">
    <text evidence="3">The sequence shown here is derived from an EMBL/GenBank/DDBJ whole genome shotgun (WGS) entry which is preliminary data.</text>
</comment>
<dbReference type="InterPro" id="IPR036390">
    <property type="entry name" value="WH_DNA-bd_sf"/>
</dbReference>
<feature type="domain" description="Transcription regulator PadR N-terminal" evidence="2">
    <location>
        <begin position="45"/>
        <end position="116"/>
    </location>
</feature>